<sequence length="272" mass="30805">MPISRTTKKLSSKAEKKGKPESKPAKVKKVTQLEPEPADEPQLEPEGVEDVDGLEEGKGEDGYLHGFSTDDDDSSDDDTPLDDGIDIGKLPTIAKDDATVKRKLDKAKSHPTKDKGVLSISRLPHGFYEDQLRGYFSQFGTVTRLRISRSKKTGRSKHYGFLEFDSSAVAQIVAETMDNYLLMGHILRCKIIPPDEVHPELWVGANRKWRAIPRDRIARLEHNKARTEENIQKAENRLLKRQNERKRKLLEVGIKYDFDAVAHKKRTKVVPA</sequence>
<name>A0ACB8A1K7_9AGAM</name>
<reference evidence="1" key="1">
    <citation type="journal article" date="2021" name="New Phytol.">
        <title>Evolutionary innovations through gain and loss of genes in the ectomycorrhizal Boletales.</title>
        <authorList>
            <person name="Wu G."/>
            <person name="Miyauchi S."/>
            <person name="Morin E."/>
            <person name="Kuo A."/>
            <person name="Drula E."/>
            <person name="Varga T."/>
            <person name="Kohler A."/>
            <person name="Feng B."/>
            <person name="Cao Y."/>
            <person name="Lipzen A."/>
            <person name="Daum C."/>
            <person name="Hundley H."/>
            <person name="Pangilinan J."/>
            <person name="Johnson J."/>
            <person name="Barry K."/>
            <person name="LaButti K."/>
            <person name="Ng V."/>
            <person name="Ahrendt S."/>
            <person name="Min B."/>
            <person name="Choi I.G."/>
            <person name="Park H."/>
            <person name="Plett J.M."/>
            <person name="Magnuson J."/>
            <person name="Spatafora J.W."/>
            <person name="Nagy L.G."/>
            <person name="Henrissat B."/>
            <person name="Grigoriev I.V."/>
            <person name="Yang Z.L."/>
            <person name="Xu J."/>
            <person name="Martin F.M."/>
        </authorList>
    </citation>
    <scope>NUCLEOTIDE SEQUENCE</scope>
    <source>
        <strain evidence="1">ATCC 28755</strain>
    </source>
</reference>
<protein>
    <submittedName>
        <fullName evidence="1">Uncharacterized protein</fullName>
    </submittedName>
</protein>
<dbReference type="Proteomes" id="UP000790377">
    <property type="component" value="Unassembled WGS sequence"/>
</dbReference>
<proteinExistence type="predicted"/>
<comment type="caution">
    <text evidence="1">The sequence shown here is derived from an EMBL/GenBank/DDBJ whole genome shotgun (WGS) entry which is preliminary data.</text>
</comment>
<keyword evidence="2" id="KW-1185">Reference proteome</keyword>
<gene>
    <name evidence="1" type="ORF">BJ138DRAFT_1160553</name>
</gene>
<accession>A0ACB8A1K7</accession>
<organism evidence="1 2">
    <name type="scientific">Hygrophoropsis aurantiaca</name>
    <dbReference type="NCBI Taxonomy" id="72124"/>
    <lineage>
        <taxon>Eukaryota</taxon>
        <taxon>Fungi</taxon>
        <taxon>Dikarya</taxon>
        <taxon>Basidiomycota</taxon>
        <taxon>Agaricomycotina</taxon>
        <taxon>Agaricomycetes</taxon>
        <taxon>Agaricomycetidae</taxon>
        <taxon>Boletales</taxon>
        <taxon>Coniophorineae</taxon>
        <taxon>Hygrophoropsidaceae</taxon>
        <taxon>Hygrophoropsis</taxon>
    </lineage>
</organism>
<evidence type="ECO:0000313" key="2">
    <source>
        <dbReference type="Proteomes" id="UP000790377"/>
    </source>
</evidence>
<dbReference type="EMBL" id="MU267920">
    <property type="protein sequence ID" value="KAH7907281.1"/>
    <property type="molecule type" value="Genomic_DNA"/>
</dbReference>
<evidence type="ECO:0000313" key="1">
    <source>
        <dbReference type="EMBL" id="KAH7907281.1"/>
    </source>
</evidence>